<evidence type="ECO:0000256" key="1">
    <source>
        <dbReference type="ARBA" id="ARBA00008857"/>
    </source>
</evidence>
<dbReference type="PANTHER" id="PTHR30349">
    <property type="entry name" value="PHAGE INTEGRASE-RELATED"/>
    <property type="match status" value="1"/>
</dbReference>
<keyword evidence="2" id="KW-0238">DNA-binding</keyword>
<sequence length="308" mass="35819">MTMKKTIKTPAYENLLKEFDRFVKVRNYKQGQRGKMYQNAVKEFLIWLEDSGVTKIKDVDSQETISYFEYLIARPKQRGEGTLAEKTIKFHLFTMGLFMLNLLENKEIDKEFYIPTYGNGIQNPRNILSTVEVKMLFDNCTSEIERALLSVAYGCGLRRSEIEKLDVKDVQLTSGMLMVRKGKGSKRREVPMSDSVLKCLKQYITEERYQKLIGRNQLEEALFVNARGKRASGEILNDMLKRIIEQTDNYELIQKDISLHCLRHSIASHLSDNDAGIEFIRRFLGHSEINTTYIYAIKNKKRKPVVTF</sequence>
<keyword evidence="3" id="KW-0233">DNA recombination</keyword>
<gene>
    <name evidence="5" type="ORF">GCM10023230_29860</name>
</gene>
<comment type="similarity">
    <text evidence="1">Belongs to the 'phage' integrase family.</text>
</comment>
<feature type="domain" description="Tyr recombinase" evidence="4">
    <location>
        <begin position="122"/>
        <end position="308"/>
    </location>
</feature>
<dbReference type="InterPro" id="IPR011010">
    <property type="entry name" value="DNA_brk_join_enz"/>
</dbReference>
<evidence type="ECO:0000259" key="4">
    <source>
        <dbReference type="PROSITE" id="PS51898"/>
    </source>
</evidence>
<keyword evidence="6" id="KW-1185">Reference proteome</keyword>
<dbReference type="SUPFAM" id="SSF56349">
    <property type="entry name" value="DNA breaking-rejoining enzymes"/>
    <property type="match status" value="1"/>
</dbReference>
<dbReference type="Proteomes" id="UP001500141">
    <property type="component" value="Unassembled WGS sequence"/>
</dbReference>
<dbReference type="InterPro" id="IPR002104">
    <property type="entry name" value="Integrase_catalytic"/>
</dbReference>
<dbReference type="PANTHER" id="PTHR30349:SF41">
    <property type="entry name" value="INTEGRASE_RECOMBINASE PROTEIN MJ0367-RELATED"/>
    <property type="match status" value="1"/>
</dbReference>
<evidence type="ECO:0000256" key="2">
    <source>
        <dbReference type="ARBA" id="ARBA00023125"/>
    </source>
</evidence>
<protein>
    <recommendedName>
        <fullName evidence="4">Tyr recombinase domain-containing protein</fullName>
    </recommendedName>
</protein>
<accession>A0ABP9A9Q1</accession>
<organism evidence="5 6">
    <name type="scientific">Flavobacterium hankyongi</name>
    <dbReference type="NCBI Taxonomy" id="1176532"/>
    <lineage>
        <taxon>Bacteria</taxon>
        <taxon>Pseudomonadati</taxon>
        <taxon>Bacteroidota</taxon>
        <taxon>Flavobacteriia</taxon>
        <taxon>Flavobacteriales</taxon>
        <taxon>Flavobacteriaceae</taxon>
        <taxon>Flavobacterium</taxon>
    </lineage>
</organism>
<proteinExistence type="inferred from homology"/>
<dbReference type="EMBL" id="BAABIP010000022">
    <property type="protein sequence ID" value="GAA4776732.1"/>
    <property type="molecule type" value="Genomic_DNA"/>
</dbReference>
<dbReference type="Gene3D" id="1.10.443.10">
    <property type="entry name" value="Intergrase catalytic core"/>
    <property type="match status" value="1"/>
</dbReference>
<evidence type="ECO:0000256" key="3">
    <source>
        <dbReference type="ARBA" id="ARBA00023172"/>
    </source>
</evidence>
<dbReference type="PROSITE" id="PS51898">
    <property type="entry name" value="TYR_RECOMBINASE"/>
    <property type="match status" value="1"/>
</dbReference>
<reference evidence="6" key="1">
    <citation type="journal article" date="2019" name="Int. J. Syst. Evol. Microbiol.">
        <title>The Global Catalogue of Microorganisms (GCM) 10K type strain sequencing project: providing services to taxonomists for standard genome sequencing and annotation.</title>
        <authorList>
            <consortium name="The Broad Institute Genomics Platform"/>
            <consortium name="The Broad Institute Genome Sequencing Center for Infectious Disease"/>
            <person name="Wu L."/>
            <person name="Ma J."/>
        </authorList>
    </citation>
    <scope>NUCLEOTIDE SEQUENCE [LARGE SCALE GENOMIC DNA]</scope>
    <source>
        <strain evidence="6">JCM 18198</strain>
    </source>
</reference>
<dbReference type="InterPro" id="IPR013762">
    <property type="entry name" value="Integrase-like_cat_sf"/>
</dbReference>
<dbReference type="InterPro" id="IPR050090">
    <property type="entry name" value="Tyrosine_recombinase_XerCD"/>
</dbReference>
<evidence type="ECO:0000313" key="5">
    <source>
        <dbReference type="EMBL" id="GAA4776732.1"/>
    </source>
</evidence>
<evidence type="ECO:0000313" key="6">
    <source>
        <dbReference type="Proteomes" id="UP001500141"/>
    </source>
</evidence>
<dbReference type="Pfam" id="PF00589">
    <property type="entry name" value="Phage_integrase"/>
    <property type="match status" value="1"/>
</dbReference>
<comment type="caution">
    <text evidence="5">The sequence shown here is derived from an EMBL/GenBank/DDBJ whole genome shotgun (WGS) entry which is preliminary data.</text>
</comment>
<name>A0ABP9A9Q1_9FLAO</name>